<dbReference type="Pfam" id="PF08774">
    <property type="entry name" value="VRR_NUC"/>
    <property type="match status" value="1"/>
</dbReference>
<feature type="compositionally biased region" description="Low complexity" evidence="6">
    <location>
        <begin position="310"/>
        <end position="320"/>
    </location>
</feature>
<reference evidence="9" key="1">
    <citation type="journal article" date="2008" name="Nat. Genet.">
        <title>The Pristionchus pacificus genome provides a unique perspective on nematode lifestyle and parasitism.</title>
        <authorList>
            <person name="Dieterich C."/>
            <person name="Clifton S.W."/>
            <person name="Schuster L.N."/>
            <person name="Chinwalla A."/>
            <person name="Delehaunty K."/>
            <person name="Dinkelacker I."/>
            <person name="Fulton L."/>
            <person name="Fulton R."/>
            <person name="Godfrey J."/>
            <person name="Minx P."/>
            <person name="Mitreva M."/>
            <person name="Roeseler W."/>
            <person name="Tian H."/>
            <person name="Witte H."/>
            <person name="Yang S.P."/>
            <person name="Wilson R.K."/>
            <person name="Sommer R.J."/>
        </authorList>
    </citation>
    <scope>NUCLEOTIDE SEQUENCE [LARGE SCALE GENOMIC DNA]</scope>
    <source>
        <strain evidence="9">PS312</strain>
    </source>
</reference>
<keyword evidence="2 5" id="KW-0479">Metal-binding</keyword>
<dbReference type="GO" id="GO:0004528">
    <property type="term" value="F:phosphodiesterase I activity"/>
    <property type="evidence" value="ECO:0007669"/>
    <property type="project" value="UniProtKB-EC"/>
</dbReference>
<feature type="region of interest" description="Disordered" evidence="6">
    <location>
        <begin position="1"/>
        <end position="20"/>
    </location>
</feature>
<proteinExistence type="inferred from homology"/>
<keyword evidence="5" id="KW-0464">Manganese</keyword>
<evidence type="ECO:0000256" key="4">
    <source>
        <dbReference type="ARBA" id="ARBA00022842"/>
    </source>
</evidence>
<reference evidence="8" key="2">
    <citation type="submission" date="2022-06" db="UniProtKB">
        <authorList>
            <consortium name="EnsemblMetazoa"/>
        </authorList>
    </citation>
    <scope>IDENTIFICATION</scope>
    <source>
        <strain evidence="8">PS312</strain>
    </source>
</reference>
<feature type="compositionally biased region" description="Basic and acidic residues" evidence="6">
    <location>
        <begin position="286"/>
        <end position="300"/>
    </location>
</feature>
<name>A0A8R1UQD4_PRIPA</name>
<feature type="compositionally biased region" description="Basic and acidic residues" evidence="6">
    <location>
        <begin position="89"/>
        <end position="101"/>
    </location>
</feature>
<dbReference type="InterPro" id="IPR049132">
    <property type="entry name" value="FAN1-like_euk"/>
</dbReference>
<comment type="catalytic activity">
    <reaction evidence="5">
        <text>Hydrolytically removes 5'-nucleotides successively from the 3'-hydroxy termini of 3'-hydroxy-terminated oligonucleotides.</text>
        <dbReference type="EC" id="3.1.4.1"/>
    </reaction>
</comment>
<dbReference type="EC" id="3.1.4.1" evidence="5"/>
<keyword evidence="5" id="KW-0227">DNA damage</keyword>
<dbReference type="Proteomes" id="UP000005239">
    <property type="component" value="Unassembled WGS sequence"/>
</dbReference>
<protein>
    <recommendedName>
        <fullName evidence="5">Fanconi-associated nuclease</fullName>
        <ecNumber evidence="5">3.1.4.1</ecNumber>
    </recommendedName>
</protein>
<feature type="compositionally biased region" description="Basic and acidic residues" evidence="6">
    <location>
        <begin position="328"/>
        <end position="369"/>
    </location>
</feature>
<dbReference type="Pfam" id="PF21170">
    <property type="entry name" value="FAN1_TPR"/>
    <property type="match status" value="1"/>
</dbReference>
<dbReference type="GO" id="GO:0036297">
    <property type="term" value="P:interstrand cross-link repair"/>
    <property type="evidence" value="ECO:0000318"/>
    <property type="project" value="GO_Central"/>
</dbReference>
<keyword evidence="5" id="KW-0539">Nucleus</keyword>
<evidence type="ECO:0000259" key="7">
    <source>
        <dbReference type="SMART" id="SM00990"/>
    </source>
</evidence>
<comment type="function">
    <text evidence="5">Nuclease required for the repair of DNA interstrand cross-links (ICL). Acts as a 5'-3' exonuclease that anchors at a cut end of DNA and cleaves DNA successively at every third nucleotide, allowing to excise an ICL from one strand through flanking incisions.</text>
</comment>
<feature type="region of interest" description="Disordered" evidence="6">
    <location>
        <begin position="83"/>
        <end position="182"/>
    </location>
</feature>
<dbReference type="InterPro" id="IPR049126">
    <property type="entry name" value="FAN1-like_TPR"/>
</dbReference>
<evidence type="ECO:0000313" key="9">
    <source>
        <dbReference type="Proteomes" id="UP000005239"/>
    </source>
</evidence>
<evidence type="ECO:0000256" key="1">
    <source>
        <dbReference type="ARBA" id="ARBA00022722"/>
    </source>
</evidence>
<keyword evidence="9" id="KW-1185">Reference proteome</keyword>
<dbReference type="PANTHER" id="PTHR15749">
    <property type="entry name" value="FANCONI-ASSOCIATED NUCLEASE 1"/>
    <property type="match status" value="1"/>
</dbReference>
<dbReference type="CDD" id="cd22326">
    <property type="entry name" value="FAN1-like"/>
    <property type="match status" value="1"/>
</dbReference>
<comment type="cofactor">
    <cofactor evidence="5">
        <name>Mg(2+)</name>
        <dbReference type="ChEBI" id="CHEBI:18420"/>
    </cofactor>
    <cofactor evidence="5">
        <name>Mn(2+)</name>
        <dbReference type="ChEBI" id="CHEBI:29035"/>
    </cofactor>
</comment>
<evidence type="ECO:0000256" key="3">
    <source>
        <dbReference type="ARBA" id="ARBA00022801"/>
    </source>
</evidence>
<dbReference type="InterPro" id="IPR033315">
    <property type="entry name" value="Fan1-like"/>
</dbReference>
<dbReference type="GO" id="GO:0046872">
    <property type="term" value="F:metal ion binding"/>
    <property type="evidence" value="ECO:0007669"/>
    <property type="project" value="UniProtKB-KW"/>
</dbReference>
<feature type="compositionally biased region" description="Basic and acidic residues" evidence="6">
    <location>
        <begin position="150"/>
        <end position="159"/>
    </location>
</feature>
<dbReference type="InterPro" id="IPR014883">
    <property type="entry name" value="VRR_NUC"/>
</dbReference>
<gene>
    <name evidence="8" type="primary">WBGene00276240</name>
</gene>
<dbReference type="AlphaFoldDB" id="A0A8R1UQD4"/>
<dbReference type="SMART" id="SM00990">
    <property type="entry name" value="VRR_NUC"/>
    <property type="match status" value="1"/>
</dbReference>
<sequence>MPPKRSNGKGNGVSVRPRDQPSLIVAFAKQISRKRCTVCSAEIPAGIFAAHRRECKVKSDDEDCQVLFSQTAEEKWAAGLITLDEMEEGRENSMRVKKEGETPTTSRGRQSSLSTRGRRATKRKMEERDSAEDDSDFVMASQKSPEEEETERKRDEPVRTRRSARVNLSANKRRSLDDDEIAAMDDVGENLDMTMFDEEEVAPPPSRRHTRSTGGGESNMILTELDGPPTPDSQGSSMEVETGFVPDIKEGSEDREVEEEAVDLDATLAPEGIEERVTTRRRRGRKDTVENREEPVQEKRMTRRGAKEASQNSQSSQEQQVPKKGRKGREEERKKREGEAKKKEEEKEKERKKKEEEETKRKEEEKAKEQPIAGLTRIVLRALEDKCVRHERGLVPSQELVQAAVITLDEEDPEVVPHYVYLMCKIMRRVLSTRSSTGRVHDESFWGEDLRMVSRFLSLNDDAKLLFIRLFTRKRGWHLPEKLREKYPYLKRMDETLVELQKEGFLENGKTALTSTEETLRLCSTEKLKLIAKDFRVDANKPKSGLIEALLKSAISQRQLFMAGTPGNTGRLLMMSKKHLGPVYRTSSSVNSFFRALFSLYSPVLTDSHLITEDRTINIISNFMFRMKEIHYDQIMRKAPFPCGELIGVYEDKEDLYGFVAAKDSEERMIRALDRHDVNGALVEAERAREKLTEMNTPRMDYLRTVPVHHQQYTTEAILTRIVSRGVDCLERKKDHAAACNWIKFIIKSQVLSSLLPHSIGALYERLALNLHYHCGESDEAIDEIKRALDDPLVPEKNRLNLDDRAKRILKEAWESRFALTPPTEITIEGETIGRDLGNERKNQFVKKNENGDVVSVGVEQIALDYFLSKGMEEGLHSEGEIWHLAFKLLFWDVIWCHQVGGGVWLCELQIHPVDYDYSLYEARKEAFEARFEVLRKSSLSDRLALIDEHWACSDTMMNRISITEMKSFLTACALPTLLGVMQILVKEPRHRRSGFPDLVLWSAGKQVVMVAEVKGPGDTLSTKQRLWLDFFMKEDGERVKAYLCKVTASGRKRLQ</sequence>
<dbReference type="PANTHER" id="PTHR15749:SF4">
    <property type="entry name" value="FANCONI-ASSOCIATED NUCLEASE 1"/>
    <property type="match status" value="1"/>
</dbReference>
<dbReference type="EnsemblMetazoa" id="PPA37871.1">
    <property type="protein sequence ID" value="PPA37871.1"/>
    <property type="gene ID" value="WBGene00276240"/>
</dbReference>
<evidence type="ECO:0000256" key="2">
    <source>
        <dbReference type="ARBA" id="ARBA00022723"/>
    </source>
</evidence>
<comment type="subcellular location">
    <subcellularLocation>
        <location evidence="5">Nucleus</location>
    </subcellularLocation>
</comment>
<dbReference type="GO" id="GO:0070336">
    <property type="term" value="F:flap-structured DNA binding"/>
    <property type="evidence" value="ECO:0000318"/>
    <property type="project" value="GO_Central"/>
</dbReference>
<organism evidence="8 9">
    <name type="scientific">Pristionchus pacificus</name>
    <name type="common">Parasitic nematode worm</name>
    <dbReference type="NCBI Taxonomy" id="54126"/>
    <lineage>
        <taxon>Eukaryota</taxon>
        <taxon>Metazoa</taxon>
        <taxon>Ecdysozoa</taxon>
        <taxon>Nematoda</taxon>
        <taxon>Chromadorea</taxon>
        <taxon>Rhabditida</taxon>
        <taxon>Rhabditina</taxon>
        <taxon>Diplogasteromorpha</taxon>
        <taxon>Diplogasteroidea</taxon>
        <taxon>Neodiplogasteridae</taxon>
        <taxon>Pristionchus</taxon>
    </lineage>
</organism>
<feature type="domain" description="VRR-NUC" evidence="7">
    <location>
        <begin position="963"/>
        <end position="1049"/>
    </location>
</feature>
<dbReference type="GO" id="GO:0017108">
    <property type="term" value="F:5'-flap endonuclease activity"/>
    <property type="evidence" value="ECO:0000318"/>
    <property type="project" value="GO_Central"/>
</dbReference>
<keyword evidence="1 5" id="KW-0540">Nuclease</keyword>
<evidence type="ECO:0000256" key="5">
    <source>
        <dbReference type="RuleBase" id="RU365033"/>
    </source>
</evidence>
<feature type="compositionally biased region" description="Polar residues" evidence="6">
    <location>
        <begin position="102"/>
        <end position="115"/>
    </location>
</feature>
<feature type="region of interest" description="Disordered" evidence="6">
    <location>
        <begin position="196"/>
        <end position="370"/>
    </location>
</feature>
<comment type="similarity">
    <text evidence="5">Belongs to the FAN1 family.</text>
</comment>
<keyword evidence="5" id="KW-0234">DNA repair</keyword>
<keyword evidence="4 5" id="KW-0460">Magnesium</keyword>
<evidence type="ECO:0000313" key="8">
    <source>
        <dbReference type="EnsemblMetazoa" id="PPA37871.1"/>
    </source>
</evidence>
<keyword evidence="3 5" id="KW-0378">Hydrolase</keyword>
<dbReference type="GO" id="GO:0008409">
    <property type="term" value="F:5'-3' exonuclease activity"/>
    <property type="evidence" value="ECO:0000318"/>
    <property type="project" value="GO_Central"/>
</dbReference>
<evidence type="ECO:0000256" key="6">
    <source>
        <dbReference type="SAM" id="MobiDB-lite"/>
    </source>
</evidence>
<accession>A0A8R1UQD4</accession>
<dbReference type="GO" id="GO:0005634">
    <property type="term" value="C:nucleus"/>
    <property type="evidence" value="ECO:0000318"/>
    <property type="project" value="GO_Central"/>
</dbReference>